<organism evidence="6 7">
    <name type="scientific">Variovorax rhizosphaerae</name>
    <dbReference type="NCBI Taxonomy" id="1836200"/>
    <lineage>
        <taxon>Bacteria</taxon>
        <taxon>Pseudomonadati</taxon>
        <taxon>Pseudomonadota</taxon>
        <taxon>Betaproteobacteria</taxon>
        <taxon>Burkholderiales</taxon>
        <taxon>Comamonadaceae</taxon>
        <taxon>Variovorax</taxon>
    </lineage>
</organism>
<dbReference type="InterPro" id="IPR000888">
    <property type="entry name" value="RmlC-like"/>
</dbReference>
<evidence type="ECO:0000313" key="7">
    <source>
        <dbReference type="Proteomes" id="UP001385892"/>
    </source>
</evidence>
<reference evidence="6 7" key="1">
    <citation type="submission" date="2024-03" db="EMBL/GenBank/DDBJ databases">
        <title>Novel species of the genus Variovorax.</title>
        <authorList>
            <person name="Liu Q."/>
            <person name="Xin Y.-H."/>
        </authorList>
    </citation>
    <scope>NUCLEOTIDE SEQUENCE [LARGE SCALE GENOMIC DNA]</scope>
    <source>
        <strain evidence="6 7">KACC 18900</strain>
    </source>
</reference>
<dbReference type="SUPFAM" id="SSF51182">
    <property type="entry name" value="RmlC-like cupins"/>
    <property type="match status" value="1"/>
</dbReference>
<dbReference type="InterPro" id="IPR011051">
    <property type="entry name" value="RmlC_Cupin_sf"/>
</dbReference>
<comment type="function">
    <text evidence="2 5">Catalyzes the epimerization of the C3' and C5'positions of dTDP-6-deoxy-D-xylo-4-hexulose, forming dTDP-6-deoxy-L-lyxo-4-hexulose.</text>
</comment>
<sequence length="182" mass="20681">MKVTPTAIPEVLVIEPKVFGDERGFFYESFNQKAFDEAVGQHVEFVQDNHSRSAKGVLRGLHYQIQQAQGKLVRCVRGAVFDVAVDIRKSSPTFGNWVGEELSETNHKQMWVPVGFAHGFLVLSDSAEFLYKTTDFYAPLFERAIRWDDDRIDVQWPQLDVELKLSAKDMDAAQLDAAPIFD</sequence>
<accession>A0ABU8WHR2</accession>
<dbReference type="EMBL" id="JBBKZT010000004">
    <property type="protein sequence ID" value="MEJ8847062.1"/>
    <property type="molecule type" value="Genomic_DNA"/>
</dbReference>
<dbReference type="Pfam" id="PF00908">
    <property type="entry name" value="dTDP_sugar_isom"/>
    <property type="match status" value="1"/>
</dbReference>
<comment type="caution">
    <text evidence="6">The sequence shown here is derived from an EMBL/GenBank/DDBJ whole genome shotgun (WGS) entry which is preliminary data.</text>
</comment>
<evidence type="ECO:0000256" key="2">
    <source>
        <dbReference type="ARBA" id="ARBA00001997"/>
    </source>
</evidence>
<dbReference type="PANTHER" id="PTHR21047">
    <property type="entry name" value="DTDP-6-DEOXY-D-GLUCOSE-3,5 EPIMERASE"/>
    <property type="match status" value="1"/>
</dbReference>
<evidence type="ECO:0000256" key="4">
    <source>
        <dbReference type="ARBA" id="ARBA00019595"/>
    </source>
</evidence>
<dbReference type="GO" id="GO:0008830">
    <property type="term" value="F:dTDP-4-dehydrorhamnose 3,5-epimerase activity"/>
    <property type="evidence" value="ECO:0007669"/>
    <property type="project" value="UniProtKB-EC"/>
</dbReference>
<evidence type="ECO:0000256" key="1">
    <source>
        <dbReference type="ARBA" id="ARBA00001298"/>
    </source>
</evidence>
<dbReference type="CDD" id="cd00438">
    <property type="entry name" value="cupin_RmlC"/>
    <property type="match status" value="1"/>
</dbReference>
<protein>
    <recommendedName>
        <fullName evidence="4 5">dTDP-4-dehydrorhamnose 3,5-epimerase</fullName>
        <ecNumber evidence="3 5">5.1.3.13</ecNumber>
    </recommendedName>
    <alternativeName>
        <fullName evidence="5">Thymidine diphospho-4-keto-rhamnose 3,5-epimerase</fullName>
    </alternativeName>
</protein>
<proteinExistence type="inferred from homology"/>
<dbReference type="Gene3D" id="2.60.120.10">
    <property type="entry name" value="Jelly Rolls"/>
    <property type="match status" value="1"/>
</dbReference>
<comment type="pathway">
    <text evidence="5">Carbohydrate biosynthesis; dTDP-L-rhamnose biosynthesis.</text>
</comment>
<dbReference type="PANTHER" id="PTHR21047:SF2">
    <property type="entry name" value="THYMIDINE DIPHOSPHO-4-KETO-RHAMNOSE 3,5-EPIMERASE"/>
    <property type="match status" value="1"/>
</dbReference>
<name>A0ABU8WHR2_9BURK</name>
<keyword evidence="7" id="KW-1185">Reference proteome</keyword>
<dbReference type="NCBIfam" id="TIGR01221">
    <property type="entry name" value="rmlC"/>
    <property type="match status" value="1"/>
</dbReference>
<evidence type="ECO:0000256" key="3">
    <source>
        <dbReference type="ARBA" id="ARBA00012098"/>
    </source>
</evidence>
<gene>
    <name evidence="6" type="primary">rfbC</name>
    <name evidence="6" type="ORF">WKW82_10400</name>
</gene>
<evidence type="ECO:0000256" key="5">
    <source>
        <dbReference type="RuleBase" id="RU364069"/>
    </source>
</evidence>
<comment type="catalytic activity">
    <reaction evidence="1 5">
        <text>dTDP-4-dehydro-6-deoxy-alpha-D-glucose = dTDP-4-dehydro-beta-L-rhamnose</text>
        <dbReference type="Rhea" id="RHEA:16969"/>
        <dbReference type="ChEBI" id="CHEBI:57649"/>
        <dbReference type="ChEBI" id="CHEBI:62830"/>
        <dbReference type="EC" id="5.1.3.13"/>
    </reaction>
</comment>
<keyword evidence="5 6" id="KW-0413">Isomerase</keyword>
<dbReference type="Proteomes" id="UP001385892">
    <property type="component" value="Unassembled WGS sequence"/>
</dbReference>
<comment type="subunit">
    <text evidence="5">Homodimer.</text>
</comment>
<dbReference type="RefSeq" id="WP_340342209.1">
    <property type="nucleotide sequence ID" value="NZ_JBBKZT010000004.1"/>
</dbReference>
<dbReference type="InterPro" id="IPR014710">
    <property type="entry name" value="RmlC-like_jellyroll"/>
</dbReference>
<dbReference type="EC" id="5.1.3.13" evidence="3 5"/>
<comment type="similarity">
    <text evidence="5">Belongs to the dTDP-4-dehydrorhamnose 3,5-epimerase family.</text>
</comment>
<evidence type="ECO:0000313" key="6">
    <source>
        <dbReference type="EMBL" id="MEJ8847062.1"/>
    </source>
</evidence>